<sequence length="232" mass="26739">MRFWIFLGILIFSLSLQTKSKETEEDCLKLKNKEEQKKCSSKEYQAADKELNKAYKKIRETLSESEKEELKKLQIMWIGYRDGICEGPMYSMDETGVDTILCKTEITIDRTQYFHKVWEHPNPPKDGIGSYTDGFGGSLKLSREKSKKEIQFSFEVVRGPTAHIGEVTGSWTPNQEGKWTWASTPNCNSEDPDCCLLQFETFPNRIEVEEISCSAYHGARAYFGGSYRYSKK</sequence>
<gene>
    <name evidence="3" type="ORF">EHQ64_09005</name>
</gene>
<evidence type="ECO:0000313" key="3">
    <source>
        <dbReference type="EMBL" id="TGL62069.1"/>
    </source>
</evidence>
<keyword evidence="1" id="KW-0175">Coiled coil</keyword>
<dbReference type="Pfam" id="PF07007">
    <property type="entry name" value="LprI"/>
    <property type="match status" value="1"/>
</dbReference>
<dbReference type="RefSeq" id="WP_135649157.1">
    <property type="nucleotide sequence ID" value="NZ_RQGF01000020.1"/>
</dbReference>
<reference evidence="3" key="1">
    <citation type="journal article" date="2019" name="PLoS Negl. Trop. Dis.">
        <title>Revisiting the worldwide diversity of Leptospira species in the environment.</title>
        <authorList>
            <person name="Vincent A.T."/>
            <person name="Schiettekatte O."/>
            <person name="Bourhy P."/>
            <person name="Veyrier F.J."/>
            <person name="Picardeau M."/>
        </authorList>
    </citation>
    <scope>NUCLEOTIDE SEQUENCE [LARGE SCALE GENOMIC DNA]</scope>
    <source>
        <strain evidence="3">201702455</strain>
    </source>
</reference>
<dbReference type="Gene3D" id="1.20.1270.180">
    <property type="match status" value="1"/>
</dbReference>
<evidence type="ECO:0000313" key="4">
    <source>
        <dbReference type="Proteomes" id="UP000297762"/>
    </source>
</evidence>
<dbReference type="OrthoDB" id="7340239at2"/>
<evidence type="ECO:0000259" key="2">
    <source>
        <dbReference type="Pfam" id="PF07007"/>
    </source>
</evidence>
<keyword evidence="4" id="KW-1185">Reference proteome</keyword>
<evidence type="ECO:0000256" key="1">
    <source>
        <dbReference type="SAM" id="Coils"/>
    </source>
</evidence>
<feature type="domain" description="Lysozyme inhibitor LprI-like N-terminal" evidence="2">
    <location>
        <begin position="33"/>
        <end position="112"/>
    </location>
</feature>
<feature type="coiled-coil region" evidence="1">
    <location>
        <begin position="30"/>
        <end position="68"/>
    </location>
</feature>
<comment type="caution">
    <text evidence="3">The sequence shown here is derived from an EMBL/GenBank/DDBJ whole genome shotgun (WGS) entry which is preliminary data.</text>
</comment>
<dbReference type="InterPro" id="IPR009739">
    <property type="entry name" value="LprI-like_N"/>
</dbReference>
<accession>A0A4R9K6Z4</accession>
<name>A0A4R9K6Z4_9LEPT</name>
<organism evidence="3 4">
    <name type="scientific">Leptospira sarikeiensis</name>
    <dbReference type="NCBI Taxonomy" id="2484943"/>
    <lineage>
        <taxon>Bacteria</taxon>
        <taxon>Pseudomonadati</taxon>
        <taxon>Spirochaetota</taxon>
        <taxon>Spirochaetia</taxon>
        <taxon>Leptospirales</taxon>
        <taxon>Leptospiraceae</taxon>
        <taxon>Leptospira</taxon>
    </lineage>
</organism>
<proteinExistence type="predicted"/>
<dbReference type="AlphaFoldDB" id="A0A4R9K6Z4"/>
<dbReference type="Proteomes" id="UP000297762">
    <property type="component" value="Unassembled WGS sequence"/>
</dbReference>
<dbReference type="EMBL" id="RQGF01000020">
    <property type="protein sequence ID" value="TGL62069.1"/>
    <property type="molecule type" value="Genomic_DNA"/>
</dbReference>
<protein>
    <submittedName>
        <fullName evidence="3">DUF1311 domain-containing protein</fullName>
    </submittedName>
</protein>